<dbReference type="HOGENOM" id="CLU_1568525_0_0_3"/>
<sequence length="170" mass="17691">MQTRSNRTAGGTVLVLVASALAAPGLRAAPSEPLTLSAYATIEAGSYAGQAVLNAPACAAGSSFVAQQLQVAPTLETARSVENMPEWIVSLQMRPRYRSADRTGEAVEYNLFGHGLQSLSDVLPPGQQPLTDIQPAIGQRGIPVIVSALRTPVPRTLTFAVHLSGSCAPS</sequence>
<evidence type="ECO:0000256" key="1">
    <source>
        <dbReference type="SAM" id="SignalP"/>
    </source>
</evidence>
<evidence type="ECO:0000313" key="3">
    <source>
        <dbReference type="Proteomes" id="UP000017396"/>
    </source>
</evidence>
<protein>
    <submittedName>
        <fullName evidence="2">Uncharacterized protein</fullName>
    </submittedName>
</protein>
<dbReference type="Proteomes" id="UP000017396">
    <property type="component" value="Chromosome"/>
</dbReference>
<evidence type="ECO:0000313" key="2">
    <source>
        <dbReference type="EMBL" id="AGY56766.1"/>
    </source>
</evidence>
<keyword evidence="1" id="KW-0732">Signal</keyword>
<feature type="chain" id="PRO_5004663856" evidence="1">
    <location>
        <begin position="23"/>
        <end position="170"/>
    </location>
</feature>
<gene>
    <name evidence="2" type="ORF">GKIL_0520</name>
</gene>
<organism evidence="2 3">
    <name type="scientific">Gloeobacter kilaueensis (strain ATCC BAA-2537 / CCAP 1431/1 / ULC 316 / JS1)</name>
    <dbReference type="NCBI Taxonomy" id="1183438"/>
    <lineage>
        <taxon>Bacteria</taxon>
        <taxon>Bacillati</taxon>
        <taxon>Cyanobacteriota</taxon>
        <taxon>Cyanophyceae</taxon>
        <taxon>Gloeobacterales</taxon>
        <taxon>Gloeobacteraceae</taxon>
        <taxon>Gloeobacter</taxon>
    </lineage>
</organism>
<feature type="signal peptide" evidence="1">
    <location>
        <begin position="1"/>
        <end position="22"/>
    </location>
</feature>
<name>U5QD07_GLOK1</name>
<dbReference type="RefSeq" id="WP_023171794.1">
    <property type="nucleotide sequence ID" value="NC_022600.1"/>
</dbReference>
<dbReference type="STRING" id="1183438.GKIL_0520"/>
<dbReference type="EMBL" id="CP003587">
    <property type="protein sequence ID" value="AGY56766.1"/>
    <property type="molecule type" value="Genomic_DNA"/>
</dbReference>
<reference evidence="2 3" key="1">
    <citation type="journal article" date="2013" name="PLoS ONE">
        <title>Cultivation and Complete Genome Sequencing of Gloeobacter kilaueensis sp. nov., from a Lava Cave in Kilauea Caldera, Hawai'i.</title>
        <authorList>
            <person name="Saw J.H."/>
            <person name="Schatz M."/>
            <person name="Brown M.V."/>
            <person name="Kunkel D.D."/>
            <person name="Foster J.S."/>
            <person name="Shick H."/>
            <person name="Christensen S."/>
            <person name="Hou S."/>
            <person name="Wan X."/>
            <person name="Donachie S.P."/>
        </authorList>
    </citation>
    <scope>NUCLEOTIDE SEQUENCE [LARGE SCALE GENOMIC DNA]</scope>
    <source>
        <strain evidence="3">JS</strain>
    </source>
</reference>
<dbReference type="KEGG" id="glj:GKIL_0520"/>
<proteinExistence type="predicted"/>
<accession>U5QD07</accession>
<dbReference type="AlphaFoldDB" id="U5QD07"/>
<keyword evidence="3" id="KW-1185">Reference proteome</keyword>